<proteinExistence type="predicted"/>
<organism evidence="1 2">
    <name type="scientific">Notoacmeibacter ruber</name>
    <dbReference type="NCBI Taxonomy" id="2670375"/>
    <lineage>
        <taxon>Bacteria</taxon>
        <taxon>Pseudomonadati</taxon>
        <taxon>Pseudomonadota</taxon>
        <taxon>Alphaproteobacteria</taxon>
        <taxon>Hyphomicrobiales</taxon>
        <taxon>Notoacmeibacteraceae</taxon>
        <taxon>Notoacmeibacter</taxon>
    </lineage>
</organism>
<sequence length="209" mass="22502">MSLSELAAASPIETLRAAIIAELKPRLPGVEITSHPGKLDINDVVAKAVVAAPGVALGWSRFRSERLLDGRFDGVMEFAAYIVTEDYADMAAQRRIPRDALAHGIGSRILELLADPDVSAWEQAGIDRPMADPAPALTPMFTSRSWDAGTAYYAVTWSQRLHGLGTSFFDRPGLSGRIDEDGNGVVALGEDRELPVELAAFLKDEEAGQ</sequence>
<evidence type="ECO:0000313" key="2">
    <source>
        <dbReference type="Proteomes" id="UP000281094"/>
    </source>
</evidence>
<dbReference type="AlphaFoldDB" id="A0A3L7JE11"/>
<accession>A0A3L7JE11</accession>
<dbReference type="RefSeq" id="WP_121645881.1">
    <property type="nucleotide sequence ID" value="NZ_RCWN01000001.1"/>
</dbReference>
<reference evidence="1 2" key="1">
    <citation type="submission" date="2018-10" db="EMBL/GenBank/DDBJ databases">
        <title>Notoacmeibacter sp. M2BS9Y-3-1, whole genome shotgun sequence.</title>
        <authorList>
            <person name="Tuo L."/>
        </authorList>
    </citation>
    <scope>NUCLEOTIDE SEQUENCE [LARGE SCALE GENOMIC DNA]</scope>
    <source>
        <strain evidence="1 2">M2BS9Y-3-1</strain>
    </source>
</reference>
<dbReference type="Proteomes" id="UP000281094">
    <property type="component" value="Unassembled WGS sequence"/>
</dbReference>
<keyword evidence="2" id="KW-1185">Reference proteome</keyword>
<gene>
    <name evidence="1" type="ORF">D8780_12430</name>
</gene>
<comment type="caution">
    <text evidence="1">The sequence shown here is derived from an EMBL/GenBank/DDBJ whole genome shotgun (WGS) entry which is preliminary data.</text>
</comment>
<evidence type="ECO:0000313" key="1">
    <source>
        <dbReference type="EMBL" id="RLQ88913.1"/>
    </source>
</evidence>
<protein>
    <submittedName>
        <fullName evidence="1">Uncharacterized protein</fullName>
    </submittedName>
</protein>
<dbReference type="EMBL" id="RCWN01000001">
    <property type="protein sequence ID" value="RLQ88913.1"/>
    <property type="molecule type" value="Genomic_DNA"/>
</dbReference>
<name>A0A3L7JE11_9HYPH</name>